<dbReference type="GO" id="GO:0050660">
    <property type="term" value="F:flavin adenine dinucleotide binding"/>
    <property type="evidence" value="ECO:0007669"/>
    <property type="project" value="InterPro"/>
</dbReference>
<dbReference type="PROSITE" id="PS51257">
    <property type="entry name" value="PROKAR_LIPOPROTEIN"/>
    <property type="match status" value="1"/>
</dbReference>
<dbReference type="SUPFAM" id="SSF51905">
    <property type="entry name" value="FAD/NAD(P)-binding domain"/>
    <property type="match status" value="1"/>
</dbReference>
<feature type="domain" description="Glucose-methanol-choline oxidoreductase N-terminal" evidence="5">
    <location>
        <begin position="86"/>
        <end position="109"/>
    </location>
</feature>
<evidence type="ECO:0000313" key="8">
    <source>
        <dbReference type="Proteomes" id="UP000608850"/>
    </source>
</evidence>
<dbReference type="Proteomes" id="UP000608850">
    <property type="component" value="Unassembled WGS sequence"/>
</dbReference>
<dbReference type="PANTHER" id="PTHR11552:SF147">
    <property type="entry name" value="CHOLINE DEHYDROGENASE, MITOCHONDRIAL"/>
    <property type="match status" value="1"/>
</dbReference>
<gene>
    <name evidence="7" type="ORF">GCM10009021_06090</name>
</gene>
<dbReference type="PANTHER" id="PTHR11552">
    <property type="entry name" value="GLUCOSE-METHANOL-CHOLINE GMC OXIDOREDUCTASE"/>
    <property type="match status" value="1"/>
</dbReference>
<dbReference type="EMBL" id="BMOQ01000002">
    <property type="protein sequence ID" value="GGN09347.1"/>
    <property type="molecule type" value="Genomic_DNA"/>
</dbReference>
<evidence type="ECO:0000256" key="4">
    <source>
        <dbReference type="ARBA" id="ARBA00022827"/>
    </source>
</evidence>
<accession>A0A830G9V2</accession>
<dbReference type="PIRSF" id="PIRSF000137">
    <property type="entry name" value="Alcohol_oxidase"/>
    <property type="match status" value="1"/>
</dbReference>
<dbReference type="InterPro" id="IPR012132">
    <property type="entry name" value="GMC_OxRdtase"/>
</dbReference>
<dbReference type="Gene3D" id="3.50.50.60">
    <property type="entry name" value="FAD/NAD(P)-binding domain"/>
    <property type="match status" value="1"/>
</dbReference>
<feature type="domain" description="Glucose-methanol-choline oxidoreductase N-terminal" evidence="6">
    <location>
        <begin position="257"/>
        <end position="271"/>
    </location>
</feature>
<protein>
    <submittedName>
        <fullName evidence="7">GMC oxidoreductase</fullName>
    </submittedName>
</protein>
<organism evidence="7 8">
    <name type="scientific">Halarchaeum nitratireducens</name>
    <dbReference type="NCBI Taxonomy" id="489913"/>
    <lineage>
        <taxon>Archaea</taxon>
        <taxon>Methanobacteriati</taxon>
        <taxon>Methanobacteriota</taxon>
        <taxon>Stenosarchaea group</taxon>
        <taxon>Halobacteria</taxon>
        <taxon>Halobacteriales</taxon>
        <taxon>Halobacteriaceae</taxon>
    </lineage>
</organism>
<evidence type="ECO:0000259" key="5">
    <source>
        <dbReference type="PROSITE" id="PS00623"/>
    </source>
</evidence>
<dbReference type="PROSITE" id="PS00624">
    <property type="entry name" value="GMC_OXRED_2"/>
    <property type="match status" value="1"/>
</dbReference>
<evidence type="ECO:0000259" key="6">
    <source>
        <dbReference type="PROSITE" id="PS00624"/>
    </source>
</evidence>
<name>A0A830G9V2_9EURY</name>
<dbReference type="InterPro" id="IPR036188">
    <property type="entry name" value="FAD/NAD-bd_sf"/>
</dbReference>
<comment type="cofactor">
    <cofactor evidence="1">
        <name>FAD</name>
        <dbReference type="ChEBI" id="CHEBI:57692"/>
    </cofactor>
</comment>
<evidence type="ECO:0000256" key="3">
    <source>
        <dbReference type="ARBA" id="ARBA00022630"/>
    </source>
</evidence>
<reference evidence="7 8" key="1">
    <citation type="journal article" date="2019" name="Int. J. Syst. Evol. Microbiol.">
        <title>The Global Catalogue of Microorganisms (GCM) 10K type strain sequencing project: providing services to taxonomists for standard genome sequencing and annotation.</title>
        <authorList>
            <consortium name="The Broad Institute Genomics Platform"/>
            <consortium name="The Broad Institute Genome Sequencing Center for Infectious Disease"/>
            <person name="Wu L."/>
            <person name="Ma J."/>
        </authorList>
    </citation>
    <scope>NUCLEOTIDE SEQUENCE [LARGE SCALE GENOMIC DNA]</scope>
    <source>
        <strain evidence="7 8">JCM 16331</strain>
    </source>
</reference>
<dbReference type="GO" id="GO:0016614">
    <property type="term" value="F:oxidoreductase activity, acting on CH-OH group of donors"/>
    <property type="evidence" value="ECO:0007669"/>
    <property type="project" value="InterPro"/>
</dbReference>
<evidence type="ECO:0000313" key="7">
    <source>
        <dbReference type="EMBL" id="GGN09347.1"/>
    </source>
</evidence>
<dbReference type="Gene3D" id="3.30.560.10">
    <property type="entry name" value="Glucose Oxidase, domain 3"/>
    <property type="match status" value="1"/>
</dbReference>
<dbReference type="AlphaFoldDB" id="A0A830G9V2"/>
<sequence>MTRIEMADGYDYVIVGAGSAGCVLANRLSESNENEVLLLEAGKPDEKEEIHDPTSFPLLMRSEIDWDYSTVPQPGLGGREEYWPRGKTLGGSSAINAMMYVRGNPRDYDRWADLGNDGWGYDEMRTYFKRMEDWEGGESQHHGEGGPLRVEQEHPYGDVTSALIDAAVEVGFDRNDDVNAGRQAGMGPLPLTVQDGERQSTATAYLHPVLERDNLTAETGARVTRVTFDGDTATGVEYVQDGTKRSAAAGEVVLSAGAIDSPALLMLSGVGPADHLAEHDIDVRHDLPGVGQNLQDHLVASSAYECTVDPEIEPGEVLCQVTGFERSDPDLDVPDLQYFLARVYFMNHGFDNPDGNGITPSTTLLHPESRGEISLASDDPFDDPLIDPNYLDAEADMERLVHGVKRTREIADASALDGVRGEEIWPEGDAETDADIREHVRETVQTIYHPVGTCKMGDDEMAVVDDDLRVHGLNDLRVVDASIMPTITTGNTNAPTIAIAERASDLIRDDG</sequence>
<keyword evidence="8" id="KW-1185">Reference proteome</keyword>
<comment type="similarity">
    <text evidence="2">Belongs to the GMC oxidoreductase family.</text>
</comment>
<dbReference type="Pfam" id="PF05199">
    <property type="entry name" value="GMC_oxred_C"/>
    <property type="match status" value="1"/>
</dbReference>
<proteinExistence type="inferred from homology"/>
<dbReference type="InterPro" id="IPR000172">
    <property type="entry name" value="GMC_OxRdtase_N"/>
</dbReference>
<keyword evidence="3" id="KW-0285">Flavoprotein</keyword>
<evidence type="ECO:0000256" key="1">
    <source>
        <dbReference type="ARBA" id="ARBA00001974"/>
    </source>
</evidence>
<dbReference type="PROSITE" id="PS00623">
    <property type="entry name" value="GMC_OXRED_1"/>
    <property type="match status" value="1"/>
</dbReference>
<comment type="caution">
    <text evidence="7">The sequence shown here is derived from an EMBL/GenBank/DDBJ whole genome shotgun (WGS) entry which is preliminary data.</text>
</comment>
<evidence type="ECO:0000256" key="2">
    <source>
        <dbReference type="ARBA" id="ARBA00010790"/>
    </source>
</evidence>
<keyword evidence="4" id="KW-0274">FAD</keyword>
<dbReference type="SUPFAM" id="SSF54373">
    <property type="entry name" value="FAD-linked reductases, C-terminal domain"/>
    <property type="match status" value="1"/>
</dbReference>
<dbReference type="Pfam" id="PF00732">
    <property type="entry name" value="GMC_oxred_N"/>
    <property type="match status" value="1"/>
</dbReference>
<dbReference type="InterPro" id="IPR007867">
    <property type="entry name" value="GMC_OxRtase_C"/>
</dbReference>